<dbReference type="InterPro" id="IPR009057">
    <property type="entry name" value="Homeodomain-like_sf"/>
</dbReference>
<dbReference type="PROSITE" id="PS50977">
    <property type="entry name" value="HTH_TETR_2"/>
    <property type="match status" value="1"/>
</dbReference>
<accession>A0A7W7CDP7</accession>
<dbReference type="SUPFAM" id="SSF46689">
    <property type="entry name" value="Homeodomain-like"/>
    <property type="match status" value="1"/>
</dbReference>
<feature type="domain" description="HTH tetR-type" evidence="3">
    <location>
        <begin position="6"/>
        <end position="66"/>
    </location>
</feature>
<evidence type="ECO:0000259" key="3">
    <source>
        <dbReference type="PROSITE" id="PS50977"/>
    </source>
</evidence>
<evidence type="ECO:0000313" key="4">
    <source>
        <dbReference type="EMBL" id="MBB4677644.1"/>
    </source>
</evidence>
<organism evidence="4 5">
    <name type="scientific">Crossiella cryophila</name>
    <dbReference type="NCBI Taxonomy" id="43355"/>
    <lineage>
        <taxon>Bacteria</taxon>
        <taxon>Bacillati</taxon>
        <taxon>Actinomycetota</taxon>
        <taxon>Actinomycetes</taxon>
        <taxon>Pseudonocardiales</taxon>
        <taxon>Pseudonocardiaceae</taxon>
        <taxon>Crossiella</taxon>
    </lineage>
</organism>
<proteinExistence type="predicted"/>
<dbReference type="Proteomes" id="UP000533598">
    <property type="component" value="Unassembled WGS sequence"/>
</dbReference>
<comment type="caution">
    <text evidence="4">The sequence shown here is derived from an EMBL/GenBank/DDBJ whole genome shotgun (WGS) entry which is preliminary data.</text>
</comment>
<dbReference type="Gene3D" id="1.10.357.10">
    <property type="entry name" value="Tetracycline Repressor, domain 2"/>
    <property type="match status" value="1"/>
</dbReference>
<gene>
    <name evidence="4" type="ORF">HNR67_003762</name>
</gene>
<name>A0A7W7CDP7_9PSEU</name>
<dbReference type="GO" id="GO:0003677">
    <property type="term" value="F:DNA binding"/>
    <property type="evidence" value="ECO:0007669"/>
    <property type="project" value="UniProtKB-UniRule"/>
</dbReference>
<evidence type="ECO:0000256" key="1">
    <source>
        <dbReference type="ARBA" id="ARBA00023125"/>
    </source>
</evidence>
<dbReference type="Pfam" id="PF17940">
    <property type="entry name" value="TetR_C_31"/>
    <property type="match status" value="1"/>
</dbReference>
<evidence type="ECO:0000256" key="2">
    <source>
        <dbReference type="PROSITE-ProRule" id="PRU00335"/>
    </source>
</evidence>
<reference evidence="4 5" key="1">
    <citation type="submission" date="2020-08" db="EMBL/GenBank/DDBJ databases">
        <title>Sequencing the genomes of 1000 actinobacteria strains.</title>
        <authorList>
            <person name="Klenk H.-P."/>
        </authorList>
    </citation>
    <scope>NUCLEOTIDE SEQUENCE [LARGE SCALE GENOMIC DNA]</scope>
    <source>
        <strain evidence="4 5">DSM 44230</strain>
    </source>
</reference>
<dbReference type="InterPro" id="IPR041583">
    <property type="entry name" value="TetR_C_31"/>
</dbReference>
<keyword evidence="5" id="KW-1185">Reference proteome</keyword>
<keyword evidence="1 2" id="KW-0238">DNA-binding</keyword>
<protein>
    <submittedName>
        <fullName evidence="4">DNA-binding transcriptional regulator YbjK</fullName>
    </submittedName>
</protein>
<feature type="DNA-binding region" description="H-T-H motif" evidence="2">
    <location>
        <begin position="29"/>
        <end position="48"/>
    </location>
</feature>
<evidence type="ECO:0000313" key="5">
    <source>
        <dbReference type="Proteomes" id="UP000533598"/>
    </source>
</evidence>
<dbReference type="AlphaFoldDB" id="A0A7W7CDP7"/>
<dbReference type="EMBL" id="JACHMH010000001">
    <property type="protein sequence ID" value="MBB4677644.1"/>
    <property type="molecule type" value="Genomic_DNA"/>
</dbReference>
<dbReference type="InterPro" id="IPR001647">
    <property type="entry name" value="HTH_TetR"/>
</dbReference>
<dbReference type="RefSeq" id="WP_185003563.1">
    <property type="nucleotide sequence ID" value="NZ_BAAAUI010000023.1"/>
</dbReference>
<sequence>MPPQNEARKKHLADAAIDVLARDGGHGLTHRTVDKHAAVPTGTTSNYFRTRDALWVAVANRVAERHWEIISTIEGFPEKMATPNEASEAISLMLTGMADEGRIFNLAMLELNLEAIRRPGLRPTLHELNELVTRQMGINHRLQGLPADRETLDMIGIFLRGLQLSMLMPWNLGQAYDPARLIERAYGALLATAPDQTELPGSG</sequence>